<proteinExistence type="predicted"/>
<dbReference type="Proteomes" id="UP001519332">
    <property type="component" value="Unassembled WGS sequence"/>
</dbReference>
<name>A0ABS4TZM9_9PSEU</name>
<protein>
    <submittedName>
        <fullName evidence="1">Uncharacterized protein</fullName>
    </submittedName>
</protein>
<comment type="caution">
    <text evidence="1">The sequence shown here is derived from an EMBL/GenBank/DDBJ whole genome shotgun (WGS) entry which is preliminary data.</text>
</comment>
<dbReference type="RefSeq" id="WP_209646221.1">
    <property type="nucleotide sequence ID" value="NZ_JAGINW010000001.1"/>
</dbReference>
<evidence type="ECO:0000313" key="1">
    <source>
        <dbReference type="EMBL" id="MBP2329424.1"/>
    </source>
</evidence>
<dbReference type="EMBL" id="JAGINW010000001">
    <property type="protein sequence ID" value="MBP2329424.1"/>
    <property type="molecule type" value="Genomic_DNA"/>
</dbReference>
<organism evidence="1 2">
    <name type="scientific">Kibdelosporangium banguiense</name>
    <dbReference type="NCBI Taxonomy" id="1365924"/>
    <lineage>
        <taxon>Bacteria</taxon>
        <taxon>Bacillati</taxon>
        <taxon>Actinomycetota</taxon>
        <taxon>Actinomycetes</taxon>
        <taxon>Pseudonocardiales</taxon>
        <taxon>Pseudonocardiaceae</taxon>
        <taxon>Kibdelosporangium</taxon>
    </lineage>
</organism>
<reference evidence="1 2" key="1">
    <citation type="submission" date="2021-03" db="EMBL/GenBank/DDBJ databases">
        <title>Sequencing the genomes of 1000 actinobacteria strains.</title>
        <authorList>
            <person name="Klenk H.-P."/>
        </authorList>
    </citation>
    <scope>NUCLEOTIDE SEQUENCE [LARGE SCALE GENOMIC DNA]</scope>
    <source>
        <strain evidence="1 2">DSM 46670</strain>
    </source>
</reference>
<sequence>MLGDPFTGEAVTSAAGAVFEEHQGIETPQSDGIKRVDEKERVEENLLCCNGVRPHRTALN</sequence>
<accession>A0ABS4TZM9</accession>
<gene>
    <name evidence="1" type="ORF">JOF56_009809</name>
</gene>
<keyword evidence="2" id="KW-1185">Reference proteome</keyword>
<evidence type="ECO:0000313" key="2">
    <source>
        <dbReference type="Proteomes" id="UP001519332"/>
    </source>
</evidence>